<sequence>MNRALTDIYARYDRDKTSAGKRRFRSVSKGPLLLRRVSKITAACIATAALAFTATACGESSTEDTGSGSGDAAGKLKIGMAYDVGGRGDNSFNDSAARGLDKAKAELGAETKELTAKHGETPADREARLASLAKGGFNPVFAVGFAYKDAVDKVAVQFPKTTFGMVDSISEHKNVDSIVFAEEQGSYLAGVAAALKSKDGKVGFIGGVDLPLIKKFAAGFEQGVLDTNPKAKVQLQYLSYGTDLSGFGSPDRGRAAAQGMLDKGMDVIYTAAGGSGAGAIEAVAGKKGAWSIGVDSDQAKDPALAKYASTILTSVVKNVDAGVFALAKSVKDGKPLTGTHAYTLAEDGVSLTTTGGHLKDIQGKIDEAKKKIIDGQIKVKTTT</sequence>
<reference evidence="8 9" key="1">
    <citation type="journal article" date="2010" name="Genome Biol. Evol.">
        <title>The sequence of a 1.8-mb bacterial linear plasmid reveals a rich evolutionary reservoir of secondary metabolic pathways.</title>
        <authorList>
            <person name="Medema M.H."/>
            <person name="Trefzer A."/>
            <person name="Kovalchuk A."/>
            <person name="van den Berg M."/>
            <person name="Mueller U."/>
            <person name="Heijne W."/>
            <person name="Wu L."/>
            <person name="Alam M.T."/>
            <person name="Ronning C.M."/>
            <person name="Nierman W.C."/>
            <person name="Bovenberg R.A.L."/>
            <person name="Breitling R."/>
            <person name="Takano E."/>
        </authorList>
    </citation>
    <scope>NUCLEOTIDE SEQUENCE [LARGE SCALE GENOMIC DNA]</scope>
    <source>
        <strain evidence="9">ATCC 27064 / DSM 738 / JCM 4710 / NBRC 13307 / NCIMB 12785 / NRRL 3585 / VKM Ac-602</strain>
    </source>
</reference>
<dbReference type="InterPro" id="IPR003760">
    <property type="entry name" value="PnrA-like"/>
</dbReference>
<dbReference type="Gene3D" id="3.40.50.2300">
    <property type="match status" value="2"/>
</dbReference>
<comment type="subcellular location">
    <subcellularLocation>
        <location evidence="1">Cell membrane</location>
        <topology evidence="1">Lipid-anchor</topology>
    </subcellularLocation>
</comment>
<dbReference type="GO" id="GO:0005886">
    <property type="term" value="C:plasma membrane"/>
    <property type="evidence" value="ECO:0007669"/>
    <property type="project" value="UniProtKB-SubCell"/>
</dbReference>
<evidence type="ECO:0000256" key="1">
    <source>
        <dbReference type="ARBA" id="ARBA00004193"/>
    </source>
</evidence>
<organism evidence="8 9">
    <name type="scientific">Streptomyces clavuligerus</name>
    <dbReference type="NCBI Taxonomy" id="1901"/>
    <lineage>
        <taxon>Bacteria</taxon>
        <taxon>Bacillati</taxon>
        <taxon>Actinomycetota</taxon>
        <taxon>Actinomycetes</taxon>
        <taxon>Kitasatosporales</taxon>
        <taxon>Streptomycetaceae</taxon>
        <taxon>Streptomyces</taxon>
    </lineage>
</organism>
<dbReference type="Pfam" id="PF02608">
    <property type="entry name" value="Bmp"/>
    <property type="match status" value="1"/>
</dbReference>
<keyword evidence="6 8" id="KW-0449">Lipoprotein</keyword>
<gene>
    <name evidence="8" type="ORF">SCLAV_3792</name>
</gene>
<evidence type="ECO:0000256" key="3">
    <source>
        <dbReference type="ARBA" id="ARBA00022475"/>
    </source>
</evidence>
<protein>
    <submittedName>
        <fullName evidence="8">Lipoprotein</fullName>
    </submittedName>
</protein>
<evidence type="ECO:0000256" key="6">
    <source>
        <dbReference type="ARBA" id="ARBA00023288"/>
    </source>
</evidence>
<evidence type="ECO:0000256" key="2">
    <source>
        <dbReference type="ARBA" id="ARBA00008610"/>
    </source>
</evidence>
<feature type="domain" description="ABC transporter substrate-binding protein PnrA-like" evidence="7">
    <location>
        <begin position="80"/>
        <end position="381"/>
    </location>
</feature>
<keyword evidence="9" id="KW-1185">Reference proteome</keyword>
<proteinExistence type="inferred from homology"/>
<dbReference type="PANTHER" id="PTHR34296:SF2">
    <property type="entry name" value="ABC TRANSPORTER GUANOSINE-BINDING PROTEIN NUPN"/>
    <property type="match status" value="1"/>
</dbReference>
<evidence type="ECO:0000256" key="4">
    <source>
        <dbReference type="ARBA" id="ARBA00022729"/>
    </source>
</evidence>
<keyword evidence="5" id="KW-0472">Membrane</keyword>
<dbReference type="SUPFAM" id="SSF53822">
    <property type="entry name" value="Periplasmic binding protein-like I"/>
    <property type="match status" value="1"/>
</dbReference>
<keyword evidence="4" id="KW-0732">Signal</keyword>
<evidence type="ECO:0000313" key="9">
    <source>
        <dbReference type="Proteomes" id="UP000002357"/>
    </source>
</evidence>
<name>E2Q3E9_STRCL</name>
<evidence type="ECO:0000256" key="5">
    <source>
        <dbReference type="ARBA" id="ARBA00023136"/>
    </source>
</evidence>
<dbReference type="AlphaFoldDB" id="E2Q3E9"/>
<dbReference type="PANTHER" id="PTHR34296">
    <property type="entry name" value="TRANSCRIPTIONAL ACTIVATOR PROTEIN MED"/>
    <property type="match status" value="1"/>
</dbReference>
<evidence type="ECO:0000259" key="7">
    <source>
        <dbReference type="Pfam" id="PF02608"/>
    </source>
</evidence>
<dbReference type="Proteomes" id="UP000002357">
    <property type="component" value="Chromosome"/>
</dbReference>
<dbReference type="CDD" id="cd06354">
    <property type="entry name" value="PBP1_PrnA-like"/>
    <property type="match status" value="1"/>
</dbReference>
<keyword evidence="3" id="KW-1003">Cell membrane</keyword>
<dbReference type="InterPro" id="IPR050957">
    <property type="entry name" value="BMP_lipoprotein"/>
</dbReference>
<dbReference type="EMBL" id="CM000913">
    <property type="protein sequence ID" value="EFG08864.1"/>
    <property type="molecule type" value="Genomic_DNA"/>
</dbReference>
<accession>E2Q3E9</accession>
<dbReference type="eggNOG" id="COG1744">
    <property type="taxonomic scope" value="Bacteria"/>
</dbReference>
<dbReference type="InterPro" id="IPR028082">
    <property type="entry name" value="Peripla_BP_I"/>
</dbReference>
<evidence type="ECO:0000313" key="8">
    <source>
        <dbReference type="EMBL" id="EFG08864.1"/>
    </source>
</evidence>
<comment type="similarity">
    <text evidence="2">Belongs to the BMP lipoprotein family.</text>
</comment>
<dbReference type="STRING" id="1901.BB341_09745"/>